<keyword evidence="5" id="KW-1185">Reference proteome</keyword>
<feature type="non-terminal residue" evidence="4">
    <location>
        <position position="1"/>
    </location>
</feature>
<dbReference type="FunFam" id="3.10.20.230:FF:000004">
    <property type="entry name" value="Doublecortin domain containing 2"/>
    <property type="match status" value="1"/>
</dbReference>
<keyword evidence="1" id="KW-0677">Repeat</keyword>
<dbReference type="InterPro" id="IPR003533">
    <property type="entry name" value="Doublecortin_dom"/>
</dbReference>
<accession>A0A315VHZ0</accession>
<evidence type="ECO:0000256" key="1">
    <source>
        <dbReference type="ARBA" id="ARBA00022737"/>
    </source>
</evidence>
<dbReference type="CDD" id="cd17071">
    <property type="entry name" value="DCX1_DCDC2_like"/>
    <property type="match status" value="1"/>
</dbReference>
<dbReference type="STRING" id="33528.ENSGAFP00000011614"/>
<dbReference type="SMART" id="SM00537">
    <property type="entry name" value="DCX"/>
    <property type="match status" value="2"/>
</dbReference>
<comment type="caution">
    <text evidence="4">The sequence shown here is derived from an EMBL/GenBank/DDBJ whole genome shotgun (WGS) entry which is preliminary data.</text>
</comment>
<feature type="non-terminal residue" evidence="4">
    <location>
        <position position="485"/>
    </location>
</feature>
<feature type="region of interest" description="Disordered" evidence="2">
    <location>
        <begin position="390"/>
        <end position="416"/>
    </location>
</feature>
<dbReference type="InterPro" id="IPR036572">
    <property type="entry name" value="Doublecortin_dom_sf"/>
</dbReference>
<name>A0A315VHZ0_GAMAF</name>
<dbReference type="Pfam" id="PF03607">
    <property type="entry name" value="DCX"/>
    <property type="match status" value="2"/>
</dbReference>
<dbReference type="Proteomes" id="UP000250572">
    <property type="component" value="Unassembled WGS sequence"/>
</dbReference>
<feature type="region of interest" description="Disordered" evidence="2">
    <location>
        <begin position="1"/>
        <end position="25"/>
    </location>
</feature>
<protein>
    <recommendedName>
        <fullName evidence="3">Doublecortin domain-containing protein</fullName>
    </recommendedName>
</protein>
<dbReference type="SUPFAM" id="SSF89837">
    <property type="entry name" value="Doublecortin (DC)"/>
    <property type="match status" value="2"/>
</dbReference>
<dbReference type="Gene3D" id="3.10.20.230">
    <property type="entry name" value="Doublecortin domain"/>
    <property type="match status" value="2"/>
</dbReference>
<sequence>LTGNDPTARKLTRKQTEDKFQDDAPPLRLNCSPYYQLRSSYVSSGSASRIQLDQTGNMAASPRTPAAPLPTKTVTVYRNGDAFYPGKKVVLNPRHLSTFDNFMNTLTRHVEAPFGAVRRLYTPTKGHSVQELDQLQHGGSYVAAGKEPFKVLNYCGIATIEPQKRKNNPIKPVPHTRVVASSRWRKVKDGTCTINVFSNGELRIPPARVRIPKHTLKNWDRVLSMVTHKVELRTGAVYKLCRLDGHPVSGPSELENNQHYVAVGPEKFKPLPYERKALLLSARNKRPVNNTVCDREDLELTVGGKMKERAAKTERVKQQRKVSRKPARVTAGADSVFNAKNKRSEVEGAAEVQEEPHLKVDLPIDQVEAQTVEEEHEASTCTANRENVDATRPKKTKAAGFKKHERQEEKEASTGLRVRSRMSRFFKGGEWKTSRCDVEEAPAARRVPRRPPCSAPPAVFPAARIQRAAKRASCSGAGWKESGCL</sequence>
<gene>
    <name evidence="4" type="ORF">CCH79_00015151</name>
</gene>
<evidence type="ECO:0000259" key="3">
    <source>
        <dbReference type="PROSITE" id="PS50309"/>
    </source>
</evidence>
<organism evidence="4 5">
    <name type="scientific">Gambusia affinis</name>
    <name type="common">Western mosquitofish</name>
    <name type="synonym">Heterandria affinis</name>
    <dbReference type="NCBI Taxonomy" id="33528"/>
    <lineage>
        <taxon>Eukaryota</taxon>
        <taxon>Metazoa</taxon>
        <taxon>Chordata</taxon>
        <taxon>Craniata</taxon>
        <taxon>Vertebrata</taxon>
        <taxon>Euteleostomi</taxon>
        <taxon>Actinopterygii</taxon>
        <taxon>Neopterygii</taxon>
        <taxon>Teleostei</taxon>
        <taxon>Neoteleostei</taxon>
        <taxon>Acanthomorphata</taxon>
        <taxon>Ovalentaria</taxon>
        <taxon>Atherinomorphae</taxon>
        <taxon>Cyprinodontiformes</taxon>
        <taxon>Poeciliidae</taxon>
        <taxon>Poeciliinae</taxon>
        <taxon>Gambusia</taxon>
    </lineage>
</organism>
<evidence type="ECO:0000313" key="5">
    <source>
        <dbReference type="Proteomes" id="UP000250572"/>
    </source>
</evidence>
<dbReference type="PROSITE" id="PS50309">
    <property type="entry name" value="DC"/>
    <property type="match status" value="2"/>
</dbReference>
<dbReference type="GO" id="GO:0035556">
    <property type="term" value="P:intracellular signal transduction"/>
    <property type="evidence" value="ECO:0007669"/>
    <property type="project" value="InterPro"/>
</dbReference>
<feature type="domain" description="Doublecortin" evidence="3">
    <location>
        <begin position="72"/>
        <end position="155"/>
    </location>
</feature>
<feature type="domain" description="Doublecortin" evidence="3">
    <location>
        <begin position="192"/>
        <end position="274"/>
    </location>
</feature>
<reference evidence="4 5" key="1">
    <citation type="journal article" date="2018" name="G3 (Bethesda)">
        <title>A High-Quality Reference Genome for the Invasive Mosquitofish Gambusia affinis Using a Chicago Library.</title>
        <authorList>
            <person name="Hoffberg S.L."/>
            <person name="Troendle N.J."/>
            <person name="Glenn T.C."/>
            <person name="Mahmud O."/>
            <person name="Louha S."/>
            <person name="Chalopin D."/>
            <person name="Bennetzen J.L."/>
            <person name="Mauricio R."/>
        </authorList>
    </citation>
    <scope>NUCLEOTIDE SEQUENCE [LARGE SCALE GENOMIC DNA]</scope>
    <source>
        <strain evidence="4">NE01/NJP1002.9</strain>
        <tissue evidence="4">Muscle</tissue>
    </source>
</reference>
<feature type="compositionally biased region" description="Basic residues" evidence="2">
    <location>
        <begin position="393"/>
        <end position="404"/>
    </location>
</feature>
<dbReference type="PANTHER" id="PTHR23004:SF9">
    <property type="entry name" value="DOUBLECORTIN DOMAIN-CONTAINING PROTEIN 2C"/>
    <property type="match status" value="1"/>
</dbReference>
<evidence type="ECO:0000313" key="4">
    <source>
        <dbReference type="EMBL" id="PWA22574.1"/>
    </source>
</evidence>
<proteinExistence type="predicted"/>
<evidence type="ECO:0000256" key="2">
    <source>
        <dbReference type="SAM" id="MobiDB-lite"/>
    </source>
</evidence>
<dbReference type="PANTHER" id="PTHR23004">
    <property type="entry name" value="DOUBLECORTIN DOMAIN CONTAINING 2"/>
    <property type="match status" value="1"/>
</dbReference>
<dbReference type="GO" id="GO:0005874">
    <property type="term" value="C:microtubule"/>
    <property type="evidence" value="ECO:0007669"/>
    <property type="project" value="TreeGrafter"/>
</dbReference>
<dbReference type="EMBL" id="NHOQ01001703">
    <property type="protein sequence ID" value="PWA22574.1"/>
    <property type="molecule type" value="Genomic_DNA"/>
</dbReference>
<dbReference type="AlphaFoldDB" id="A0A315VHZ0"/>
<dbReference type="GO" id="GO:0005815">
    <property type="term" value="C:microtubule organizing center"/>
    <property type="evidence" value="ECO:0007669"/>
    <property type="project" value="TreeGrafter"/>
</dbReference>